<dbReference type="GO" id="GO:0003677">
    <property type="term" value="F:DNA binding"/>
    <property type="evidence" value="ECO:0007669"/>
    <property type="project" value="UniProtKB-KW"/>
</dbReference>
<dbReference type="InterPro" id="IPR050090">
    <property type="entry name" value="Tyrosine_recombinase_XerCD"/>
</dbReference>
<dbReference type="InterPro" id="IPR011010">
    <property type="entry name" value="DNA_brk_join_enz"/>
</dbReference>
<dbReference type="SUPFAM" id="SSF56349">
    <property type="entry name" value="DNA breaking-rejoining enzymes"/>
    <property type="match status" value="1"/>
</dbReference>
<dbReference type="PROSITE" id="PS51898">
    <property type="entry name" value="TYR_RECOMBINASE"/>
    <property type="match status" value="1"/>
</dbReference>
<dbReference type="GO" id="GO:0006310">
    <property type="term" value="P:DNA recombination"/>
    <property type="evidence" value="ECO:0007669"/>
    <property type="project" value="UniProtKB-KW"/>
</dbReference>
<dbReference type="CDD" id="cd01189">
    <property type="entry name" value="INT_ICEBs1_C_like"/>
    <property type="match status" value="1"/>
</dbReference>
<accession>A0A840PLF9</accession>
<dbReference type="InterPro" id="IPR002104">
    <property type="entry name" value="Integrase_catalytic"/>
</dbReference>
<evidence type="ECO:0000313" key="5">
    <source>
        <dbReference type="EMBL" id="MBB5136885.1"/>
    </source>
</evidence>
<sequence length="496" mass="55023">MEDNAGRVDVQFWKIRHRAGRKRPYELRWRVGTTAHSLSFTTKALAQAHQAKLLRAAKDPATEWDHATGEPASWGRAQADWFSHCVKWAQAEWDHLAPNSRRSRAERLAEITLLCMLDESAKARRTRPDDKILREALTKWAFRPGRAETPPEPIASALAWLAAHTRPVVTLGDAEHVKDALAKLTKLVNGKPAALSTIGNRRSTLHAALAYAVTRKIIATNPLTAIRLQRRRFADCEVSPVEVPSVDQATRILDQVRTLPDYRSAPNRGPHLYAFFACMFYAGMRPGEVKALRVTNCELPELGWGTLTLTGSATEAGELWTDGGTLQDQRGLKHRSVKAVRIVPIPAVLVRILREHITTFPPAKDGRLFYDGPDQAIIGDRQYRRVWRRARKLALTQAEAASPVAKRPYDLRHANASLQLQAGLDPAEIAKRMGHSIRVLLSTYAHWVDNGRDAANAKMDAVWGRSSGSSIKALTSVNTLEIHGPATGQDDENAAA</sequence>
<keyword evidence="6" id="KW-1185">Reference proteome</keyword>
<dbReference type="Gene3D" id="1.10.150.130">
    <property type="match status" value="1"/>
</dbReference>
<evidence type="ECO:0000313" key="6">
    <source>
        <dbReference type="Proteomes" id="UP000578449"/>
    </source>
</evidence>
<dbReference type="Gene3D" id="1.10.443.10">
    <property type="entry name" value="Intergrase catalytic core"/>
    <property type="match status" value="1"/>
</dbReference>
<keyword evidence="2" id="KW-0238">DNA-binding</keyword>
<proteinExistence type="inferred from homology"/>
<evidence type="ECO:0000259" key="4">
    <source>
        <dbReference type="PROSITE" id="PS51898"/>
    </source>
</evidence>
<dbReference type="EMBL" id="JACHGN010000016">
    <property type="protein sequence ID" value="MBB5136885.1"/>
    <property type="molecule type" value="Genomic_DNA"/>
</dbReference>
<dbReference type="RefSeq" id="WP_185053765.1">
    <property type="nucleotide sequence ID" value="NZ_BAABIX010000021.1"/>
</dbReference>
<dbReference type="AlphaFoldDB" id="A0A840PLF9"/>
<evidence type="ECO:0000256" key="3">
    <source>
        <dbReference type="ARBA" id="ARBA00023172"/>
    </source>
</evidence>
<gene>
    <name evidence="5" type="ORF">HNP84_006637</name>
</gene>
<dbReference type="GO" id="GO:0015074">
    <property type="term" value="P:DNA integration"/>
    <property type="evidence" value="ECO:0007669"/>
    <property type="project" value="InterPro"/>
</dbReference>
<protein>
    <submittedName>
        <fullName evidence="5">Integrase</fullName>
    </submittedName>
</protein>
<dbReference type="PANTHER" id="PTHR30349">
    <property type="entry name" value="PHAGE INTEGRASE-RELATED"/>
    <property type="match status" value="1"/>
</dbReference>
<evidence type="ECO:0000256" key="2">
    <source>
        <dbReference type="ARBA" id="ARBA00023125"/>
    </source>
</evidence>
<organism evidence="5 6">
    <name type="scientific">Thermocatellispora tengchongensis</name>
    <dbReference type="NCBI Taxonomy" id="1073253"/>
    <lineage>
        <taxon>Bacteria</taxon>
        <taxon>Bacillati</taxon>
        <taxon>Actinomycetota</taxon>
        <taxon>Actinomycetes</taxon>
        <taxon>Streptosporangiales</taxon>
        <taxon>Streptosporangiaceae</taxon>
        <taxon>Thermocatellispora</taxon>
    </lineage>
</organism>
<comment type="similarity">
    <text evidence="1">Belongs to the 'phage' integrase family.</text>
</comment>
<dbReference type="InterPro" id="IPR010998">
    <property type="entry name" value="Integrase_recombinase_N"/>
</dbReference>
<comment type="caution">
    <text evidence="5">The sequence shown here is derived from an EMBL/GenBank/DDBJ whole genome shotgun (WGS) entry which is preliminary data.</text>
</comment>
<name>A0A840PLF9_9ACTN</name>
<dbReference type="InterPro" id="IPR013762">
    <property type="entry name" value="Integrase-like_cat_sf"/>
</dbReference>
<reference evidence="5 6" key="1">
    <citation type="submission" date="2020-08" db="EMBL/GenBank/DDBJ databases">
        <title>Genomic Encyclopedia of Type Strains, Phase IV (KMG-IV): sequencing the most valuable type-strain genomes for metagenomic binning, comparative biology and taxonomic classification.</title>
        <authorList>
            <person name="Goeker M."/>
        </authorList>
    </citation>
    <scope>NUCLEOTIDE SEQUENCE [LARGE SCALE GENOMIC DNA]</scope>
    <source>
        <strain evidence="5 6">DSM 45615</strain>
    </source>
</reference>
<feature type="domain" description="Tyr recombinase" evidence="4">
    <location>
        <begin position="239"/>
        <end position="458"/>
    </location>
</feature>
<evidence type="ECO:0000256" key="1">
    <source>
        <dbReference type="ARBA" id="ARBA00008857"/>
    </source>
</evidence>
<keyword evidence="3" id="KW-0233">DNA recombination</keyword>
<dbReference type="Proteomes" id="UP000578449">
    <property type="component" value="Unassembled WGS sequence"/>
</dbReference>
<dbReference type="PANTHER" id="PTHR30349:SF64">
    <property type="entry name" value="PROPHAGE INTEGRASE INTD-RELATED"/>
    <property type="match status" value="1"/>
</dbReference>